<sequence length="122" mass="14133">MPYDLGNNHNSDLANIRDYTNEDVVNVVNLIVAGFVERVNNGWFFGECLTAYHMYVQYMGNFTAMQNCDELSHRSVEEIRLKIRRDHNYCVEHQLTTPWGQIHSLLNIEIVEHGSGNPHPML</sequence>
<dbReference type="Proteomes" id="UP000242715">
    <property type="component" value="Unassembled WGS sequence"/>
</dbReference>
<keyword evidence="2" id="KW-1185">Reference proteome</keyword>
<accession>A0A2Z6NFA5</accession>
<evidence type="ECO:0000313" key="2">
    <source>
        <dbReference type="Proteomes" id="UP000242715"/>
    </source>
</evidence>
<organism evidence="1 2">
    <name type="scientific">Trifolium subterraneum</name>
    <name type="common">Subterranean clover</name>
    <dbReference type="NCBI Taxonomy" id="3900"/>
    <lineage>
        <taxon>Eukaryota</taxon>
        <taxon>Viridiplantae</taxon>
        <taxon>Streptophyta</taxon>
        <taxon>Embryophyta</taxon>
        <taxon>Tracheophyta</taxon>
        <taxon>Spermatophyta</taxon>
        <taxon>Magnoliopsida</taxon>
        <taxon>eudicotyledons</taxon>
        <taxon>Gunneridae</taxon>
        <taxon>Pentapetalae</taxon>
        <taxon>rosids</taxon>
        <taxon>fabids</taxon>
        <taxon>Fabales</taxon>
        <taxon>Fabaceae</taxon>
        <taxon>Papilionoideae</taxon>
        <taxon>50 kb inversion clade</taxon>
        <taxon>NPAAA clade</taxon>
        <taxon>Hologalegina</taxon>
        <taxon>IRL clade</taxon>
        <taxon>Trifolieae</taxon>
        <taxon>Trifolium</taxon>
    </lineage>
</organism>
<dbReference type="AlphaFoldDB" id="A0A2Z6NFA5"/>
<reference evidence="2" key="1">
    <citation type="journal article" date="2017" name="Front. Plant Sci.">
        <title>Climate Clever Clovers: New Paradigm to Reduce the Environmental Footprint of Ruminants by Breeding Low Methanogenic Forages Utilizing Haplotype Variation.</title>
        <authorList>
            <person name="Kaur P."/>
            <person name="Appels R."/>
            <person name="Bayer P.E."/>
            <person name="Keeble-Gagnere G."/>
            <person name="Wang J."/>
            <person name="Hirakawa H."/>
            <person name="Shirasawa K."/>
            <person name="Vercoe P."/>
            <person name="Stefanova K."/>
            <person name="Durmic Z."/>
            <person name="Nichols P."/>
            <person name="Revell C."/>
            <person name="Isobe S.N."/>
            <person name="Edwards D."/>
            <person name="Erskine W."/>
        </authorList>
    </citation>
    <scope>NUCLEOTIDE SEQUENCE [LARGE SCALE GENOMIC DNA]</scope>
    <source>
        <strain evidence="2">cv. Daliak</strain>
    </source>
</reference>
<proteinExistence type="predicted"/>
<gene>
    <name evidence="1" type="ORF">TSUD_263630</name>
</gene>
<protein>
    <submittedName>
        <fullName evidence="1">Uncharacterized protein</fullName>
    </submittedName>
</protein>
<dbReference type="OrthoDB" id="10431412at2759"/>
<evidence type="ECO:0000313" key="1">
    <source>
        <dbReference type="EMBL" id="GAU40713.1"/>
    </source>
</evidence>
<dbReference type="EMBL" id="DF973822">
    <property type="protein sequence ID" value="GAU40713.1"/>
    <property type="molecule type" value="Genomic_DNA"/>
</dbReference>
<name>A0A2Z6NFA5_TRISU</name>